<evidence type="ECO:0000256" key="3">
    <source>
        <dbReference type="ARBA" id="ARBA00023008"/>
    </source>
</evidence>
<sequence length="1280" mass="145831">MQLCQYPSQSRIRRFTLEAIQIPIVYNQYGDYDPNGLLYVLEQDSQRIQREALKRFQQTPPQPYEEVRPLVLRVNLGDTVKICFRNPLNRRLSIHVQGLAYDVMTSDGTSTGFNPDSTTDNFIEYNWYANTEGVFLFQDMADPRSSEDATNIHGLFGAVIVEPPGARWFHPETGEEMESGLMADIYQPGQPAFREYTVFFHDELEILDKDGKPPLDHRTGLPSSTTAISYRSEPMRNRMPLSHEPEDSGEDISMSSWVYGDPAPPILRAYVGDPAKIRLIHGGIKETHVFHLHNHQWRLEEGNPVSTIIDSITISPQECYTLDILYGAGSRNRVIGDVIFHCHLYPHFHEGMWTLWRIYDRLEDGKGKLPDGSPIPALLPLKDREQPPKKDKLHPGYPNFIFGESGKPPRQPPCGVLDVKGSPVVCPTPLEEANFVENPAPGALYTDTCPCHTTGKCEKCDNDKKCTEEEEAWDDSRKISETEEKSKDEKENKDNRESVGDKGGPVECRKCREIERTCDKVRVFEIALVQAKLTYNKYGWHDPEGRFFVLKEELERWGGLESYIRLVEEEEIRVEPLVIRANAGDCIELRTTNLLPEYLEANAFQLRTRTDIVGHHVHLVKFDTITSDGAANGWNNIAGARKYETLVERFFADEELRTVFFHDHLFANAHQFHGVFGALIIEEAGATFHDIRSGEELRFGTKAVIRRRDGTSFREFALFVHDFANLFDKDGKPLNPPAVPGGHDDPGVMGINYRSEPMRERLKKHEDPAYIFSSYVHGDPATPVLETYPGDELMIRLIDGAHEEQHVFNVTGMSWRKELEDERSPLAASQTTGVSEAFNLSIKDPYQPGDYLYYFGGMDDAWLGLWGIIRAYDRYQECLKPLCKGKDRIMPLPPCPGKDDVVRHYEVAAIQTKLVYNSYGDHDPDGLIFVPLEDVDLVLSGKYTPKPLILRANVGEWLEVILHNCWDPGHPVPYFDYPTVPLEMKHKPSNRVSLNPQFLQYDPVSDSGINVGYNPKEQTVGIGESKRYLWKADREYGTCILQSFGDMRNHRYHGLFGTVIVEPAEAQWYENFTKKKNPFAEQAVITAPGTETFREYVLFIQNGIRLLDAQGNLVQTAAGHNGDPVEPEDTGEKGYNYRSERFANRLSRDPRVWKVFSSKVHGDPSTPVYKAYSGDRVIFRTMMPADKPRNVSLTIHGHLWREQPKDNLSREIPLQGGISIGNRFDMELKDGAACPGDYLYRSGSFGWDVESGMWGIFRVMKHSLRCRCKEMCGRIFRGRK</sequence>
<dbReference type="InterPro" id="IPR002355">
    <property type="entry name" value="Cu_oxidase_Cu_BS"/>
</dbReference>
<dbReference type="PROSITE" id="PS00080">
    <property type="entry name" value="MULTICOPPER_OXIDASE2"/>
    <property type="match status" value="1"/>
</dbReference>
<feature type="compositionally biased region" description="Basic and acidic residues" evidence="4">
    <location>
        <begin position="233"/>
        <end position="246"/>
    </location>
</feature>
<dbReference type="SUPFAM" id="SSF49503">
    <property type="entry name" value="Cupredoxins"/>
    <property type="match status" value="6"/>
</dbReference>
<reference evidence="6" key="2">
    <citation type="submission" date="2021-04" db="EMBL/GenBank/DDBJ databases">
        <authorList>
            <person name="Gilroy R."/>
        </authorList>
    </citation>
    <scope>NUCLEOTIDE SEQUENCE</scope>
    <source>
        <strain evidence="6">ChiSxjej6B18-287</strain>
    </source>
</reference>
<protein>
    <submittedName>
        <fullName evidence="6">Multicopper oxidase domain-containing protein</fullName>
    </submittedName>
</protein>
<dbReference type="InterPro" id="IPR011707">
    <property type="entry name" value="Cu-oxidase-like_N"/>
</dbReference>
<proteinExistence type="predicted"/>
<evidence type="ECO:0000313" key="7">
    <source>
        <dbReference type="Proteomes" id="UP000823893"/>
    </source>
</evidence>
<dbReference type="Pfam" id="PF07732">
    <property type="entry name" value="Cu-oxidase_3"/>
    <property type="match status" value="1"/>
</dbReference>
<dbReference type="Gene3D" id="2.60.40.420">
    <property type="entry name" value="Cupredoxins - blue copper proteins"/>
    <property type="match status" value="4"/>
</dbReference>
<feature type="compositionally biased region" description="Basic and acidic residues" evidence="4">
    <location>
        <begin position="474"/>
        <end position="500"/>
    </location>
</feature>
<dbReference type="InterPro" id="IPR045087">
    <property type="entry name" value="Cu-oxidase_fam"/>
</dbReference>
<organism evidence="6 7">
    <name type="scientific">Candidatus Blautia merdigallinarum</name>
    <dbReference type="NCBI Taxonomy" id="2838495"/>
    <lineage>
        <taxon>Bacteria</taxon>
        <taxon>Bacillati</taxon>
        <taxon>Bacillota</taxon>
        <taxon>Clostridia</taxon>
        <taxon>Lachnospirales</taxon>
        <taxon>Lachnospiraceae</taxon>
        <taxon>Blautia</taxon>
    </lineage>
</organism>
<accession>A0A9D2N7N7</accession>
<dbReference type="GO" id="GO:0005507">
    <property type="term" value="F:copper ion binding"/>
    <property type="evidence" value="ECO:0007669"/>
    <property type="project" value="InterPro"/>
</dbReference>
<keyword evidence="2" id="KW-0560">Oxidoreductase</keyword>
<evidence type="ECO:0000256" key="1">
    <source>
        <dbReference type="ARBA" id="ARBA00022723"/>
    </source>
</evidence>
<gene>
    <name evidence="6" type="ORF">H9935_11720</name>
</gene>
<name>A0A9D2N7N7_9FIRM</name>
<dbReference type="GO" id="GO:0016491">
    <property type="term" value="F:oxidoreductase activity"/>
    <property type="evidence" value="ECO:0007669"/>
    <property type="project" value="UniProtKB-KW"/>
</dbReference>
<dbReference type="InterPro" id="IPR008972">
    <property type="entry name" value="Cupredoxin"/>
</dbReference>
<dbReference type="PANTHER" id="PTHR11709:SF394">
    <property type="entry name" value="FI03373P-RELATED"/>
    <property type="match status" value="1"/>
</dbReference>
<dbReference type="AlphaFoldDB" id="A0A9D2N7N7"/>
<evidence type="ECO:0000313" key="6">
    <source>
        <dbReference type="EMBL" id="HJC11453.1"/>
    </source>
</evidence>
<evidence type="ECO:0000259" key="5">
    <source>
        <dbReference type="Pfam" id="PF07732"/>
    </source>
</evidence>
<keyword evidence="1" id="KW-0479">Metal-binding</keyword>
<dbReference type="PANTHER" id="PTHR11709">
    <property type="entry name" value="MULTI-COPPER OXIDASE"/>
    <property type="match status" value="1"/>
</dbReference>
<feature type="region of interest" description="Disordered" evidence="4">
    <location>
        <begin position="471"/>
        <end position="503"/>
    </location>
</feature>
<dbReference type="EMBL" id="DWWV01000156">
    <property type="protein sequence ID" value="HJC11453.1"/>
    <property type="molecule type" value="Genomic_DNA"/>
</dbReference>
<feature type="domain" description="Plastocyanin-like" evidence="5">
    <location>
        <begin position="72"/>
        <end position="164"/>
    </location>
</feature>
<reference evidence="6" key="1">
    <citation type="journal article" date="2021" name="PeerJ">
        <title>Extensive microbial diversity within the chicken gut microbiome revealed by metagenomics and culture.</title>
        <authorList>
            <person name="Gilroy R."/>
            <person name="Ravi A."/>
            <person name="Getino M."/>
            <person name="Pursley I."/>
            <person name="Horton D.L."/>
            <person name="Alikhan N.F."/>
            <person name="Baker D."/>
            <person name="Gharbi K."/>
            <person name="Hall N."/>
            <person name="Watson M."/>
            <person name="Adriaenssens E.M."/>
            <person name="Foster-Nyarko E."/>
            <person name="Jarju S."/>
            <person name="Secka A."/>
            <person name="Antonio M."/>
            <person name="Oren A."/>
            <person name="Chaudhuri R.R."/>
            <person name="La Ragione R."/>
            <person name="Hildebrand F."/>
            <person name="Pallen M.J."/>
        </authorList>
    </citation>
    <scope>NUCLEOTIDE SEQUENCE</scope>
    <source>
        <strain evidence="6">ChiSxjej6B18-287</strain>
    </source>
</reference>
<evidence type="ECO:0000256" key="2">
    <source>
        <dbReference type="ARBA" id="ARBA00023002"/>
    </source>
</evidence>
<comment type="caution">
    <text evidence="6">The sequence shown here is derived from an EMBL/GenBank/DDBJ whole genome shotgun (WGS) entry which is preliminary data.</text>
</comment>
<dbReference type="Proteomes" id="UP000823893">
    <property type="component" value="Unassembled WGS sequence"/>
</dbReference>
<evidence type="ECO:0000256" key="4">
    <source>
        <dbReference type="SAM" id="MobiDB-lite"/>
    </source>
</evidence>
<keyword evidence="3" id="KW-0186">Copper</keyword>
<feature type="region of interest" description="Disordered" evidence="4">
    <location>
        <begin position="211"/>
        <end position="249"/>
    </location>
</feature>